<dbReference type="GO" id="GO:0005737">
    <property type="term" value="C:cytoplasm"/>
    <property type="evidence" value="ECO:0007669"/>
    <property type="project" value="UniProtKB-SubCell"/>
</dbReference>
<reference evidence="12" key="1">
    <citation type="submission" date="2020-02" db="EMBL/GenBank/DDBJ databases">
        <authorList>
            <person name="Meier V. D."/>
        </authorList>
    </citation>
    <scope>NUCLEOTIDE SEQUENCE</scope>
    <source>
        <strain evidence="12">AVDCRST_MAG32</strain>
    </source>
</reference>
<feature type="site" description="Transition state stabilizer" evidence="9">
    <location>
        <position position="274"/>
    </location>
</feature>
<evidence type="ECO:0000259" key="11">
    <source>
        <dbReference type="Pfam" id="PF00696"/>
    </source>
</evidence>
<feature type="binding site" evidence="9">
    <location>
        <position position="213"/>
    </location>
    <ligand>
        <name>substrate</name>
    </ligand>
</feature>
<dbReference type="InterPro" id="IPR004662">
    <property type="entry name" value="AcgluKinase_fam"/>
</dbReference>
<dbReference type="PRINTS" id="PR00474">
    <property type="entry name" value="GLU5KINASE"/>
</dbReference>
<comment type="similarity">
    <text evidence="9">Belongs to the acetylglutamate kinase family. ArgB subfamily.</text>
</comment>
<comment type="subcellular location">
    <subcellularLocation>
        <location evidence="9">Cytoplasm</location>
    </subcellularLocation>
</comment>
<evidence type="ECO:0000256" key="9">
    <source>
        <dbReference type="HAMAP-Rule" id="MF_00082"/>
    </source>
</evidence>
<feature type="region of interest" description="Disordered" evidence="10">
    <location>
        <begin position="1"/>
        <end position="34"/>
    </location>
</feature>
<dbReference type="InterPro" id="IPR001057">
    <property type="entry name" value="Glu/AcGlu_kinase"/>
</dbReference>
<organism evidence="12">
    <name type="scientific">uncultured Nocardioides sp</name>
    <dbReference type="NCBI Taxonomy" id="198441"/>
    <lineage>
        <taxon>Bacteria</taxon>
        <taxon>Bacillati</taxon>
        <taxon>Actinomycetota</taxon>
        <taxon>Actinomycetes</taxon>
        <taxon>Propionibacteriales</taxon>
        <taxon>Nocardioidaceae</taxon>
        <taxon>Nocardioides</taxon>
        <taxon>environmental samples</taxon>
    </lineage>
</organism>
<dbReference type="InterPro" id="IPR001048">
    <property type="entry name" value="Asp/Glu/Uridylate_kinase"/>
</dbReference>
<keyword evidence="2 9" id="KW-0055">Arginine biosynthesis</keyword>
<evidence type="ECO:0000256" key="6">
    <source>
        <dbReference type="ARBA" id="ARBA00022777"/>
    </source>
</evidence>
<dbReference type="FunFam" id="3.40.1160.10:FF:000004">
    <property type="entry name" value="Acetylglutamate kinase"/>
    <property type="match status" value="1"/>
</dbReference>
<dbReference type="PIRSF" id="PIRSF000728">
    <property type="entry name" value="NAGK"/>
    <property type="match status" value="1"/>
</dbReference>
<feature type="compositionally biased region" description="Polar residues" evidence="10">
    <location>
        <begin position="1"/>
        <end position="12"/>
    </location>
</feature>
<dbReference type="GO" id="GO:0005524">
    <property type="term" value="F:ATP binding"/>
    <property type="evidence" value="ECO:0007669"/>
    <property type="project" value="UniProtKB-UniRule"/>
</dbReference>
<evidence type="ECO:0000256" key="1">
    <source>
        <dbReference type="ARBA" id="ARBA00004828"/>
    </source>
</evidence>
<evidence type="ECO:0000256" key="4">
    <source>
        <dbReference type="ARBA" id="ARBA00022679"/>
    </source>
</evidence>
<keyword evidence="9" id="KW-0963">Cytoplasm</keyword>
<evidence type="ECO:0000256" key="5">
    <source>
        <dbReference type="ARBA" id="ARBA00022741"/>
    </source>
</evidence>
<dbReference type="InterPro" id="IPR041727">
    <property type="entry name" value="NAGK-C"/>
</dbReference>
<dbReference type="EMBL" id="CADCUM010000088">
    <property type="protein sequence ID" value="CAA9388395.1"/>
    <property type="molecule type" value="Genomic_DNA"/>
</dbReference>
<dbReference type="NCBIfam" id="TIGR00761">
    <property type="entry name" value="argB"/>
    <property type="match status" value="1"/>
</dbReference>
<dbReference type="AlphaFoldDB" id="A0A6J4NM69"/>
<comment type="pathway">
    <text evidence="1 9">Amino-acid biosynthesis; L-arginine biosynthesis; N(2)-acetyl-L-ornithine from L-glutamate: step 2/4.</text>
</comment>
<gene>
    <name evidence="9" type="primary">argB</name>
    <name evidence="12" type="ORF">AVDCRST_MAG32-2143</name>
</gene>
<comment type="catalytic activity">
    <reaction evidence="8 9">
        <text>N-acetyl-L-glutamate + ATP = N-acetyl-L-glutamyl 5-phosphate + ADP</text>
        <dbReference type="Rhea" id="RHEA:14629"/>
        <dbReference type="ChEBI" id="CHEBI:30616"/>
        <dbReference type="ChEBI" id="CHEBI:44337"/>
        <dbReference type="ChEBI" id="CHEBI:57936"/>
        <dbReference type="ChEBI" id="CHEBI:456216"/>
        <dbReference type="EC" id="2.7.2.8"/>
    </reaction>
</comment>
<dbReference type="EC" id="2.7.2.8" evidence="9"/>
<dbReference type="CDD" id="cd04250">
    <property type="entry name" value="AAK_NAGK-C"/>
    <property type="match status" value="1"/>
</dbReference>
<dbReference type="GO" id="GO:0003991">
    <property type="term" value="F:acetylglutamate kinase activity"/>
    <property type="evidence" value="ECO:0007669"/>
    <property type="project" value="UniProtKB-UniRule"/>
</dbReference>
<dbReference type="Pfam" id="PF00696">
    <property type="entry name" value="AA_kinase"/>
    <property type="match status" value="1"/>
</dbReference>
<proteinExistence type="inferred from homology"/>
<comment type="function">
    <text evidence="9">Catalyzes the ATP-dependent phosphorylation of N-acetyl-L-glutamate.</text>
</comment>
<name>A0A6J4NM69_9ACTN</name>
<keyword evidence="5 9" id="KW-0547">Nucleotide-binding</keyword>
<dbReference type="GO" id="GO:0042450">
    <property type="term" value="P:L-arginine biosynthetic process via ornithine"/>
    <property type="evidence" value="ECO:0007669"/>
    <property type="project" value="UniProtKB-UniRule"/>
</dbReference>
<sequence>MTGTTHESSAEMTDTARGATDHPGGSGPRRPDPAKARTLAAALPWLKRYHGRTIVVKYGGNAMTDDALKVAFAEDIAFLRFAGFKPVVVHGGGPQISRMLDRLGIRSEFRGGLRVTTPEAMDVVRMVLVGQVQRELVGLINQHGALAVGLSGEDAGLFTARATSTVVDGEEVDLGLVGEVAHVRPEAVLDLIEAGRVPVVSSVAPDAHGVVHNVNADTAAAALAVALGAEKLLVLTDVEGLYRDYGRSDDLIQEISPESLAEMLPTLDAGMVPKMQACHAAVTGGVPRATVVDGREPHAVLLEIFTDEGVGTQVLPGVPTVLRKPYAAEGAS</sequence>
<accession>A0A6J4NM69</accession>
<dbReference type="SUPFAM" id="SSF53633">
    <property type="entry name" value="Carbamate kinase-like"/>
    <property type="match status" value="1"/>
</dbReference>
<dbReference type="InterPro" id="IPR036393">
    <property type="entry name" value="AceGlu_kinase-like_sf"/>
</dbReference>
<dbReference type="Gene3D" id="3.40.1160.10">
    <property type="entry name" value="Acetylglutamate kinase-like"/>
    <property type="match status" value="1"/>
</dbReference>
<evidence type="ECO:0000256" key="2">
    <source>
        <dbReference type="ARBA" id="ARBA00022571"/>
    </source>
</evidence>
<feature type="site" description="Transition state stabilizer" evidence="9">
    <location>
        <position position="57"/>
    </location>
</feature>
<dbReference type="InterPro" id="IPR037528">
    <property type="entry name" value="ArgB"/>
</dbReference>
<dbReference type="PANTHER" id="PTHR23342">
    <property type="entry name" value="N-ACETYLGLUTAMATE SYNTHASE"/>
    <property type="match status" value="1"/>
</dbReference>
<dbReference type="PANTHER" id="PTHR23342:SF0">
    <property type="entry name" value="N-ACETYLGLUTAMATE SYNTHASE, MITOCHONDRIAL"/>
    <property type="match status" value="1"/>
</dbReference>
<protein>
    <recommendedName>
        <fullName evidence="9">Acetylglutamate kinase</fullName>
        <ecNumber evidence="9">2.7.2.8</ecNumber>
    </recommendedName>
    <alternativeName>
        <fullName evidence="9">N-acetyl-L-glutamate 5-phosphotransferase</fullName>
    </alternativeName>
    <alternativeName>
        <fullName evidence="9">NAG kinase</fullName>
        <shortName evidence="9">NAGK</shortName>
    </alternativeName>
</protein>
<feature type="domain" description="Aspartate/glutamate/uridylate kinase" evidence="11">
    <location>
        <begin position="53"/>
        <end position="292"/>
    </location>
</feature>
<keyword evidence="3 9" id="KW-0028">Amino-acid biosynthesis</keyword>
<keyword evidence="7 9" id="KW-0067">ATP-binding</keyword>
<dbReference type="UniPathway" id="UPA00068">
    <property type="reaction ID" value="UER00107"/>
</dbReference>
<dbReference type="HAMAP" id="MF_00082">
    <property type="entry name" value="ArgB"/>
    <property type="match status" value="1"/>
</dbReference>
<evidence type="ECO:0000256" key="10">
    <source>
        <dbReference type="SAM" id="MobiDB-lite"/>
    </source>
</evidence>
<evidence type="ECO:0000256" key="3">
    <source>
        <dbReference type="ARBA" id="ARBA00022605"/>
    </source>
</evidence>
<feature type="binding site" evidence="9">
    <location>
        <begin position="92"/>
        <end position="93"/>
    </location>
    <ligand>
        <name>substrate</name>
    </ligand>
</feature>
<evidence type="ECO:0000313" key="12">
    <source>
        <dbReference type="EMBL" id="CAA9388395.1"/>
    </source>
</evidence>
<keyword evidence="4 9" id="KW-0808">Transferase</keyword>
<feature type="binding site" evidence="9">
    <location>
        <position position="114"/>
    </location>
    <ligand>
        <name>substrate</name>
    </ligand>
</feature>
<keyword evidence="6 9" id="KW-0418">Kinase</keyword>
<evidence type="ECO:0000256" key="8">
    <source>
        <dbReference type="ARBA" id="ARBA00048141"/>
    </source>
</evidence>
<evidence type="ECO:0000256" key="7">
    <source>
        <dbReference type="ARBA" id="ARBA00022840"/>
    </source>
</evidence>